<name>A0A370L702_9HYPH</name>
<evidence type="ECO:0000256" key="2">
    <source>
        <dbReference type="ARBA" id="ARBA00023033"/>
    </source>
</evidence>
<dbReference type="GO" id="GO:0004497">
    <property type="term" value="F:monooxygenase activity"/>
    <property type="evidence" value="ECO:0007669"/>
    <property type="project" value="UniProtKB-KW"/>
</dbReference>
<sequence>MQAWYICEAPYPFIDRAVIDAHGSARANLPSRYCDPRRAADIFHEVLDEFLLCDELGINVISNEHHSGINCLHSASPLFLGILARQTRNVRILSLGTLITVRDDPVRVAEEYATADVISRGRLDIGFVKSGGSEMASGNANPVGINERFWEAIDLIEAALRHRDGPFSWEGRHFHHRHANVWPSCWQNPHPPFWAATGDPETGRELGRRGYVHTVFASGAERTIRAWDAYREGSSEMGRSAALDRFAYMGFTYVGETDEEAWEVARQLLWFLEVGDIAAPHYSSLLPGQIPPEVAPKLYRAAQAADEVAHAGRPPQGRTPMTVQDAIARGIMFAGNPDTVRRQIADFHAKVGGFGHLVLMGRSGMMTHAQTETSIRLFGREVLPRLQELAPRLVA</sequence>
<dbReference type="AlphaFoldDB" id="A0A370L702"/>
<dbReference type="PANTHER" id="PTHR30137:SF8">
    <property type="entry name" value="BLR5498 PROTEIN"/>
    <property type="match status" value="1"/>
</dbReference>
<gene>
    <name evidence="4" type="ORF">DWE98_12425</name>
</gene>
<dbReference type="InterPro" id="IPR011251">
    <property type="entry name" value="Luciferase-like_dom"/>
</dbReference>
<organism evidence="4 5">
    <name type="scientific">Bosea caraganae</name>
    <dbReference type="NCBI Taxonomy" id="2763117"/>
    <lineage>
        <taxon>Bacteria</taxon>
        <taxon>Pseudomonadati</taxon>
        <taxon>Pseudomonadota</taxon>
        <taxon>Alphaproteobacteria</taxon>
        <taxon>Hyphomicrobiales</taxon>
        <taxon>Boseaceae</taxon>
        <taxon>Bosea</taxon>
    </lineage>
</organism>
<dbReference type="EMBL" id="QQTP01000005">
    <property type="protein sequence ID" value="RDJ25516.1"/>
    <property type="molecule type" value="Genomic_DNA"/>
</dbReference>
<evidence type="ECO:0000259" key="3">
    <source>
        <dbReference type="Pfam" id="PF00296"/>
    </source>
</evidence>
<dbReference type="GO" id="GO:0016705">
    <property type="term" value="F:oxidoreductase activity, acting on paired donors, with incorporation or reduction of molecular oxygen"/>
    <property type="evidence" value="ECO:0007669"/>
    <property type="project" value="InterPro"/>
</dbReference>
<dbReference type="Proteomes" id="UP000255207">
    <property type="component" value="Unassembled WGS sequence"/>
</dbReference>
<dbReference type="SUPFAM" id="SSF51679">
    <property type="entry name" value="Bacterial luciferase-like"/>
    <property type="match status" value="1"/>
</dbReference>
<evidence type="ECO:0000313" key="4">
    <source>
        <dbReference type="EMBL" id="RDJ25516.1"/>
    </source>
</evidence>
<keyword evidence="5" id="KW-1185">Reference proteome</keyword>
<keyword evidence="2" id="KW-0503">Monooxygenase</keyword>
<accession>A0A370L702</accession>
<comment type="caution">
    <text evidence="4">The sequence shown here is derived from an EMBL/GenBank/DDBJ whole genome shotgun (WGS) entry which is preliminary data.</text>
</comment>
<dbReference type="Pfam" id="PF00296">
    <property type="entry name" value="Bac_luciferase"/>
    <property type="match status" value="1"/>
</dbReference>
<dbReference type="PANTHER" id="PTHR30137">
    <property type="entry name" value="LUCIFERASE-LIKE MONOOXYGENASE"/>
    <property type="match status" value="1"/>
</dbReference>
<keyword evidence="1" id="KW-0560">Oxidoreductase</keyword>
<dbReference type="InterPro" id="IPR036661">
    <property type="entry name" value="Luciferase-like_sf"/>
</dbReference>
<dbReference type="OrthoDB" id="9804736at2"/>
<evidence type="ECO:0000256" key="1">
    <source>
        <dbReference type="ARBA" id="ARBA00023002"/>
    </source>
</evidence>
<dbReference type="GO" id="GO:0005829">
    <property type="term" value="C:cytosol"/>
    <property type="evidence" value="ECO:0007669"/>
    <property type="project" value="TreeGrafter"/>
</dbReference>
<dbReference type="InterPro" id="IPR050766">
    <property type="entry name" value="Bact_Lucif_Oxidored"/>
</dbReference>
<proteinExistence type="predicted"/>
<dbReference type="RefSeq" id="WP_114829562.1">
    <property type="nucleotide sequence ID" value="NZ_QQTO01000021.1"/>
</dbReference>
<feature type="domain" description="Luciferase-like" evidence="3">
    <location>
        <begin position="42"/>
        <end position="349"/>
    </location>
</feature>
<protein>
    <submittedName>
        <fullName evidence="4">LLM class flavin-dependent oxidoreductase</fullName>
    </submittedName>
</protein>
<dbReference type="Gene3D" id="3.20.20.30">
    <property type="entry name" value="Luciferase-like domain"/>
    <property type="match status" value="1"/>
</dbReference>
<evidence type="ECO:0000313" key="5">
    <source>
        <dbReference type="Proteomes" id="UP000255207"/>
    </source>
</evidence>
<reference evidence="5" key="1">
    <citation type="submission" date="2018-07" db="EMBL/GenBank/DDBJ databases">
        <authorList>
            <person name="Safronova V.I."/>
            <person name="Chirak E.R."/>
            <person name="Sazanova A.L."/>
        </authorList>
    </citation>
    <scope>NUCLEOTIDE SEQUENCE [LARGE SCALE GENOMIC DNA]</scope>
    <source>
        <strain evidence="5">RCAM04685</strain>
    </source>
</reference>